<reference evidence="1 2" key="1">
    <citation type="submission" date="2015-02" db="EMBL/GenBank/DDBJ databases">
        <title>Genome Sequencing of Rickettsiales.</title>
        <authorList>
            <person name="Daugherty S.C."/>
            <person name="Su Q."/>
            <person name="Abolude K."/>
            <person name="Beier-Sexton M."/>
            <person name="Carlyon J.A."/>
            <person name="Carter R."/>
            <person name="Day N.P."/>
            <person name="Dumler S.J."/>
            <person name="Dyachenko V."/>
            <person name="Godinez A."/>
            <person name="Kurtti T.J."/>
            <person name="Lichay M."/>
            <person name="Mullins K.E."/>
            <person name="Ott S."/>
            <person name="Pappas-Brown V."/>
            <person name="Paris D.H."/>
            <person name="Patel P."/>
            <person name="Richards A.L."/>
            <person name="Sadzewicz L."/>
            <person name="Sears K."/>
            <person name="Seidman D."/>
            <person name="Sengamalay N."/>
            <person name="Stenos J."/>
            <person name="Tallon L.J."/>
            <person name="Vincent G."/>
            <person name="Fraser C.M."/>
            <person name="Munderloh U."/>
            <person name="Dunning-Hotopp J.C."/>
        </authorList>
    </citation>
    <scope>NUCLEOTIDE SEQUENCE [LARGE SCALE GENOMIC DNA]</scope>
    <source>
        <strain evidence="1 2">RML An4</strain>
    </source>
</reference>
<name>A0A0F3Q9A7_RICBE</name>
<protein>
    <recommendedName>
        <fullName evidence="3">Transposase</fullName>
    </recommendedName>
</protein>
<evidence type="ECO:0000313" key="1">
    <source>
        <dbReference type="EMBL" id="KJV89113.1"/>
    </source>
</evidence>
<keyword evidence="2" id="KW-1185">Reference proteome</keyword>
<evidence type="ECO:0000313" key="2">
    <source>
        <dbReference type="Proteomes" id="UP000033661"/>
    </source>
</evidence>
<accession>A0A0F3Q9A7</accession>
<dbReference type="RefSeq" id="WP_231289250.1">
    <property type="nucleotide sequence ID" value="NZ_LAOI01000001.1"/>
</dbReference>
<gene>
    <name evidence="1" type="ORF">RBEAN4_0080</name>
</gene>
<dbReference type="AlphaFoldDB" id="A0A0F3Q9A7"/>
<sequence length="54" mass="6244">MIEANTIKKAETTAIEKRNIEIAKKMLIKGKPLDEIIEFTDLTEEQIKELKTEL</sequence>
<proteinExistence type="predicted"/>
<dbReference type="PATRIC" id="fig|1359193.3.peg.76"/>
<dbReference type="EMBL" id="LAOI01000001">
    <property type="protein sequence ID" value="KJV89113.1"/>
    <property type="molecule type" value="Genomic_DNA"/>
</dbReference>
<dbReference type="Proteomes" id="UP000033661">
    <property type="component" value="Unassembled WGS sequence"/>
</dbReference>
<comment type="caution">
    <text evidence="1">The sequence shown here is derived from an EMBL/GenBank/DDBJ whole genome shotgun (WGS) entry which is preliminary data.</text>
</comment>
<organism evidence="1 2">
    <name type="scientific">Rickettsia bellii str. RML An4</name>
    <dbReference type="NCBI Taxonomy" id="1359193"/>
    <lineage>
        <taxon>Bacteria</taxon>
        <taxon>Pseudomonadati</taxon>
        <taxon>Pseudomonadota</taxon>
        <taxon>Alphaproteobacteria</taxon>
        <taxon>Rickettsiales</taxon>
        <taxon>Rickettsiaceae</taxon>
        <taxon>Rickettsieae</taxon>
        <taxon>Rickettsia</taxon>
        <taxon>belli group</taxon>
    </lineage>
</organism>
<evidence type="ECO:0008006" key="3">
    <source>
        <dbReference type="Google" id="ProtNLM"/>
    </source>
</evidence>